<comment type="caution">
    <text evidence="1">The sequence shown here is derived from an EMBL/GenBank/DDBJ whole genome shotgun (WGS) entry which is preliminary data.</text>
</comment>
<dbReference type="RefSeq" id="WP_157836749.1">
    <property type="nucleotide sequence ID" value="NZ_JJMU01000021.1"/>
</dbReference>
<dbReference type="STRING" id="1229276.DI53_1172"/>
<keyword evidence="2" id="KW-1185">Reference proteome</keyword>
<organism evidence="1 2">
    <name type="scientific">Sphingobacterium deserti</name>
    <dbReference type="NCBI Taxonomy" id="1229276"/>
    <lineage>
        <taxon>Bacteria</taxon>
        <taxon>Pseudomonadati</taxon>
        <taxon>Bacteroidota</taxon>
        <taxon>Sphingobacteriia</taxon>
        <taxon>Sphingobacteriales</taxon>
        <taxon>Sphingobacteriaceae</taxon>
        <taxon>Sphingobacterium</taxon>
    </lineage>
</organism>
<name>A0A0B8TA51_9SPHI</name>
<accession>A0A0B8TA51</accession>
<sequence>MLHFVVAEQHEEDEVRLMALYSSKYNAKRMGDSNVMVIYDEFGELLIERYLTDKGQQ</sequence>
<gene>
    <name evidence="1" type="ORF">DI53_1172</name>
</gene>
<dbReference type="EMBL" id="JJMU01000021">
    <property type="protein sequence ID" value="KGE14945.1"/>
    <property type="molecule type" value="Genomic_DNA"/>
</dbReference>
<reference evidence="2" key="1">
    <citation type="submission" date="2014-04" db="EMBL/GenBank/DDBJ databases">
        <title>Whole-Genome optical mapping and complete genome sequence of Sphingobacterium deserti sp. nov., a new spaces isolated from desert in the west of China.</title>
        <authorList>
            <person name="Teng C."/>
            <person name="Zhou Z."/>
            <person name="Li X."/>
            <person name="Chen M."/>
            <person name="Lin M."/>
            <person name="Wang L."/>
            <person name="Su S."/>
            <person name="Zhang C."/>
            <person name="Zhang W."/>
        </authorList>
    </citation>
    <scope>NUCLEOTIDE SEQUENCE [LARGE SCALE GENOMIC DNA]</scope>
    <source>
        <strain evidence="2">ACCC05744</strain>
    </source>
</reference>
<proteinExistence type="predicted"/>
<dbReference type="PATRIC" id="fig|1229276.3.peg.1215"/>
<evidence type="ECO:0000313" key="2">
    <source>
        <dbReference type="Proteomes" id="UP000031802"/>
    </source>
</evidence>
<protein>
    <submittedName>
        <fullName evidence="1">Uncharacterized protein</fullName>
    </submittedName>
</protein>
<reference evidence="1 2" key="2">
    <citation type="journal article" date="2015" name="PLoS ONE">
        <title>Whole-Genome Optical Mapping and Finished Genome Sequence of Sphingobacterium deserti sp. nov., a New Species Isolated from the Western Desert of China.</title>
        <authorList>
            <person name="Teng C."/>
            <person name="Zhou Z."/>
            <person name="Molnar I."/>
            <person name="Li X."/>
            <person name="Tang R."/>
            <person name="Chen M."/>
            <person name="Wang L."/>
            <person name="Su S."/>
            <person name="Zhang W."/>
            <person name="Lin M."/>
        </authorList>
    </citation>
    <scope>NUCLEOTIDE SEQUENCE [LARGE SCALE GENOMIC DNA]</scope>
    <source>
        <strain evidence="2">ACCC05744</strain>
    </source>
</reference>
<dbReference type="AlphaFoldDB" id="A0A0B8TA51"/>
<evidence type="ECO:0000313" key="1">
    <source>
        <dbReference type="EMBL" id="KGE14945.1"/>
    </source>
</evidence>
<dbReference type="Proteomes" id="UP000031802">
    <property type="component" value="Unassembled WGS sequence"/>
</dbReference>